<reference evidence="2" key="1">
    <citation type="journal article" date="2020" name="New Phytol.">
        <title>Comparative genomics reveals dynamic genome evolution in host specialist ectomycorrhizal fungi.</title>
        <authorList>
            <person name="Lofgren L.A."/>
            <person name="Nguyen N.H."/>
            <person name="Vilgalys R."/>
            <person name="Ruytinx J."/>
            <person name="Liao H.L."/>
            <person name="Branco S."/>
            <person name="Kuo A."/>
            <person name="LaButti K."/>
            <person name="Lipzen A."/>
            <person name="Andreopoulos W."/>
            <person name="Pangilinan J."/>
            <person name="Riley R."/>
            <person name="Hundley H."/>
            <person name="Na H."/>
            <person name="Barry K."/>
            <person name="Grigoriev I.V."/>
            <person name="Stajich J.E."/>
            <person name="Kennedy P.G."/>
        </authorList>
    </citation>
    <scope>NUCLEOTIDE SEQUENCE</scope>
    <source>
        <strain evidence="2">S12</strain>
    </source>
</reference>
<protein>
    <submittedName>
        <fullName evidence="2">Uncharacterized protein</fullName>
    </submittedName>
</protein>
<dbReference type="Proteomes" id="UP000719766">
    <property type="component" value="Unassembled WGS sequence"/>
</dbReference>
<dbReference type="AlphaFoldDB" id="A0A9P7AMI5"/>
<proteinExistence type="predicted"/>
<comment type="caution">
    <text evidence="2">The sequence shown here is derived from an EMBL/GenBank/DDBJ whole genome shotgun (WGS) entry which is preliminary data.</text>
</comment>
<evidence type="ECO:0000313" key="3">
    <source>
        <dbReference type="Proteomes" id="UP000719766"/>
    </source>
</evidence>
<name>A0A9P7AMI5_9AGAM</name>
<dbReference type="RefSeq" id="XP_041159112.1">
    <property type="nucleotide sequence ID" value="XM_041306786.1"/>
</dbReference>
<evidence type="ECO:0000313" key="2">
    <source>
        <dbReference type="EMBL" id="KAG1792499.1"/>
    </source>
</evidence>
<feature type="transmembrane region" description="Helical" evidence="1">
    <location>
        <begin position="12"/>
        <end position="34"/>
    </location>
</feature>
<dbReference type="GeneID" id="64600550"/>
<keyword evidence="1" id="KW-0812">Transmembrane</keyword>
<dbReference type="OrthoDB" id="2685373at2759"/>
<dbReference type="EMBL" id="JABBWE010000036">
    <property type="protein sequence ID" value="KAG1792499.1"/>
    <property type="molecule type" value="Genomic_DNA"/>
</dbReference>
<gene>
    <name evidence="2" type="ORF">HD556DRAFT_1444497</name>
</gene>
<sequence length="135" mass="14812">MIARLYAMYQGSIIMLVFLVLIFLAINIACVVIMGTILKDTVSEELILSGTFVGVSCFQLALLSPQLENSTYTGAWIISDAFQNLAGVQMFVLGPRLILSVREYHAKLVVDSDAEASMNSIVFQERVDVPTSSIM</sequence>
<keyword evidence="1" id="KW-1133">Transmembrane helix</keyword>
<keyword evidence="1" id="KW-0472">Membrane</keyword>
<accession>A0A9P7AMI5</accession>
<evidence type="ECO:0000256" key="1">
    <source>
        <dbReference type="SAM" id="Phobius"/>
    </source>
</evidence>
<keyword evidence="3" id="KW-1185">Reference proteome</keyword>
<organism evidence="2 3">
    <name type="scientific">Suillus plorans</name>
    <dbReference type="NCBI Taxonomy" id="116603"/>
    <lineage>
        <taxon>Eukaryota</taxon>
        <taxon>Fungi</taxon>
        <taxon>Dikarya</taxon>
        <taxon>Basidiomycota</taxon>
        <taxon>Agaricomycotina</taxon>
        <taxon>Agaricomycetes</taxon>
        <taxon>Agaricomycetidae</taxon>
        <taxon>Boletales</taxon>
        <taxon>Suillineae</taxon>
        <taxon>Suillaceae</taxon>
        <taxon>Suillus</taxon>
    </lineage>
</organism>